<evidence type="ECO:0000256" key="3">
    <source>
        <dbReference type="ARBA" id="ARBA00011983"/>
    </source>
</evidence>
<comment type="subunit">
    <text evidence="2">Monomer.</text>
</comment>
<dbReference type="PANTHER" id="PTHR37480:SF1">
    <property type="entry name" value="ENOYL-[ACYL-CARRIER-PROTEIN] REDUCTASE [NADH]"/>
    <property type="match status" value="1"/>
</dbReference>
<evidence type="ECO:0000256" key="9">
    <source>
        <dbReference type="ARBA" id="ARBA00023160"/>
    </source>
</evidence>
<keyword evidence="7" id="KW-0520">NAD</keyword>
<keyword evidence="15" id="KW-1185">Reference proteome</keyword>
<dbReference type="SUPFAM" id="SSF51735">
    <property type="entry name" value="NAD(P)-binding Rossmann-fold domains"/>
    <property type="match status" value="1"/>
</dbReference>
<dbReference type="InterPro" id="IPR010758">
    <property type="entry name" value="Trans-2-enoyl-CoA_reductase"/>
</dbReference>
<proteinExistence type="predicted"/>
<keyword evidence="4" id="KW-0444">Lipid biosynthesis</keyword>
<dbReference type="RefSeq" id="WP_387346265.1">
    <property type="nucleotide sequence ID" value="NZ_JBIAXI010000025.1"/>
</dbReference>
<keyword evidence="5" id="KW-0276">Fatty acid metabolism</keyword>
<accession>A0ABW6VHL9</accession>
<comment type="caution">
    <text evidence="14">The sequence shown here is derived from an EMBL/GenBank/DDBJ whole genome shotgun (WGS) entry which is preliminary data.</text>
</comment>
<evidence type="ECO:0000259" key="12">
    <source>
        <dbReference type="Pfam" id="PF12241"/>
    </source>
</evidence>
<gene>
    <name evidence="14" type="primary">fabV</name>
    <name evidence="14" type="ORF">ACFY05_33520</name>
</gene>
<dbReference type="InterPro" id="IPR024910">
    <property type="entry name" value="Enoyl-CoA_Rdtase_cat_dom"/>
</dbReference>
<dbReference type="Pfam" id="PF07055">
    <property type="entry name" value="Eno-Rase_FAD_bd"/>
    <property type="match status" value="1"/>
</dbReference>
<dbReference type="Gene3D" id="3.40.50.720">
    <property type="entry name" value="NAD(P)-binding Rossmann-like Domain"/>
    <property type="match status" value="1"/>
</dbReference>
<evidence type="ECO:0000256" key="2">
    <source>
        <dbReference type="ARBA" id="ARBA00011245"/>
    </source>
</evidence>
<dbReference type="InterPro" id="IPR050048">
    <property type="entry name" value="FabV-like_NADH_b"/>
</dbReference>
<dbReference type="Pfam" id="PF12242">
    <property type="entry name" value="Eno-Rase_NADH_b"/>
    <property type="match status" value="1"/>
</dbReference>
<feature type="domain" description="Enoyl reductase FAD binding" evidence="11">
    <location>
        <begin position="328"/>
        <end position="389"/>
    </location>
</feature>
<organism evidence="14 15">
    <name type="scientific">Microtetraspora fusca</name>
    <dbReference type="NCBI Taxonomy" id="1997"/>
    <lineage>
        <taxon>Bacteria</taxon>
        <taxon>Bacillati</taxon>
        <taxon>Actinomycetota</taxon>
        <taxon>Actinomycetes</taxon>
        <taxon>Streptosporangiales</taxon>
        <taxon>Streptosporangiaceae</taxon>
        <taxon>Microtetraspora</taxon>
    </lineage>
</organism>
<dbReference type="EC" id="1.3.1.44" evidence="3"/>
<sequence>MTARLIQPSGRGFLLFDSHPAGCARIVADMAAQVQRKTRPGEGDRPVALVIGSSAGYGLAAAVAGIARYGVQGVGLCFERPPTARRTATAGWYRTIATATLAQEAGSDFAFINGDAFADATKDDVLDLVAKRFGGIDYLIYSVAAPRRTDPVTGALHQSVIQPIGAEHLTKTLEFDSDGAPHLKEIRVQPATDEETADTVKVMGGEDWARWVDALEARDLIRPGFSTVALSYIGSHLTSAIYRAGTIGAAKLHLEGTASVLGDRLSAYGGRALTSVNGAAVTQASTAIPGIALYVSLLRDVLGEGMASPLAQSIDLWDQLIGTSPLDIDERGRIRLDRWELDEEVQAAVTERWKAATPDTIGDLADTGWFRSEVRRLYGFEVPGVDYSRPCDPDLPWPAVD</sequence>
<name>A0ABW6VHL9_MICFU</name>
<evidence type="ECO:0000256" key="1">
    <source>
        <dbReference type="ARBA" id="ARBA00005189"/>
    </source>
</evidence>
<keyword evidence="6" id="KW-0560">Oxidoreductase</keyword>
<dbReference type="InterPro" id="IPR036291">
    <property type="entry name" value="NAD(P)-bd_dom_sf"/>
</dbReference>
<keyword evidence="9" id="KW-0275">Fatty acid biosynthesis</keyword>
<dbReference type="InterPro" id="IPR024906">
    <property type="entry name" value="Eno_Rdtase_FAD-bd_dom"/>
</dbReference>
<evidence type="ECO:0000313" key="14">
    <source>
        <dbReference type="EMBL" id="MFF4777758.1"/>
    </source>
</evidence>
<evidence type="ECO:0000259" key="13">
    <source>
        <dbReference type="Pfam" id="PF12242"/>
    </source>
</evidence>
<reference evidence="14 15" key="1">
    <citation type="submission" date="2024-10" db="EMBL/GenBank/DDBJ databases">
        <title>The Natural Products Discovery Center: Release of the First 8490 Sequenced Strains for Exploring Actinobacteria Biosynthetic Diversity.</title>
        <authorList>
            <person name="Kalkreuter E."/>
            <person name="Kautsar S.A."/>
            <person name="Yang D."/>
            <person name="Bader C.D."/>
            <person name="Teijaro C.N."/>
            <person name="Fluegel L."/>
            <person name="Davis C.M."/>
            <person name="Simpson J.R."/>
            <person name="Lauterbach L."/>
            <person name="Steele A.D."/>
            <person name="Gui C."/>
            <person name="Meng S."/>
            <person name="Li G."/>
            <person name="Viehrig K."/>
            <person name="Ye F."/>
            <person name="Su P."/>
            <person name="Kiefer A.F."/>
            <person name="Nichols A."/>
            <person name="Cepeda A.J."/>
            <person name="Yan W."/>
            <person name="Fan B."/>
            <person name="Jiang Y."/>
            <person name="Adhikari A."/>
            <person name="Zheng C.-J."/>
            <person name="Schuster L."/>
            <person name="Cowan T.M."/>
            <person name="Smanski M.J."/>
            <person name="Chevrette M.G."/>
            <person name="De Carvalho L.P.S."/>
            <person name="Shen B."/>
        </authorList>
    </citation>
    <scope>NUCLEOTIDE SEQUENCE [LARGE SCALE GENOMIC DNA]</scope>
    <source>
        <strain evidence="14 15">NPDC001281</strain>
    </source>
</reference>
<dbReference type="EMBL" id="JBIAXI010000025">
    <property type="protein sequence ID" value="MFF4777758.1"/>
    <property type="molecule type" value="Genomic_DNA"/>
</dbReference>
<dbReference type="Proteomes" id="UP001602119">
    <property type="component" value="Unassembled WGS sequence"/>
</dbReference>
<evidence type="ECO:0000256" key="8">
    <source>
        <dbReference type="ARBA" id="ARBA00023098"/>
    </source>
</evidence>
<evidence type="ECO:0000259" key="11">
    <source>
        <dbReference type="Pfam" id="PF07055"/>
    </source>
</evidence>
<protein>
    <recommendedName>
        <fullName evidence="3">trans-2-enoyl-CoA reductase (NAD(+))</fullName>
        <ecNumber evidence="3">1.3.1.44</ecNumber>
    </recommendedName>
</protein>
<dbReference type="PANTHER" id="PTHR37480">
    <property type="entry name" value="ENOYL-[ACYL-CARRIER-PROTEIN] REDUCTASE [NADH]"/>
    <property type="match status" value="1"/>
</dbReference>
<evidence type="ECO:0000256" key="6">
    <source>
        <dbReference type="ARBA" id="ARBA00023002"/>
    </source>
</evidence>
<evidence type="ECO:0000256" key="7">
    <source>
        <dbReference type="ARBA" id="ARBA00023027"/>
    </source>
</evidence>
<keyword evidence="8" id="KW-0443">Lipid metabolism</keyword>
<evidence type="ECO:0000256" key="4">
    <source>
        <dbReference type="ARBA" id="ARBA00022516"/>
    </source>
</evidence>
<feature type="domain" description="Trans-2-enoyl-CoA reductase-like NAD(P)H binding" evidence="13">
    <location>
        <begin position="6"/>
        <end position="83"/>
    </location>
</feature>
<dbReference type="NCBIfam" id="NF010177">
    <property type="entry name" value="PRK13656.1"/>
    <property type="match status" value="1"/>
</dbReference>
<comment type="pathway">
    <text evidence="1">Lipid metabolism.</text>
</comment>
<feature type="domain" description="Trans-2-enoyl-CoA reductase catalytic" evidence="12">
    <location>
        <begin position="86"/>
        <end position="319"/>
    </location>
</feature>
<evidence type="ECO:0000256" key="10">
    <source>
        <dbReference type="ARBA" id="ARBA00048302"/>
    </source>
</evidence>
<evidence type="ECO:0000256" key="5">
    <source>
        <dbReference type="ARBA" id="ARBA00022832"/>
    </source>
</evidence>
<evidence type="ECO:0000313" key="15">
    <source>
        <dbReference type="Proteomes" id="UP001602119"/>
    </source>
</evidence>
<comment type="catalytic activity">
    <reaction evidence="10">
        <text>a 2,3-saturated acyl-CoA + NAD(+) = a (2E)-enoyl-CoA + NADH + H(+)</text>
        <dbReference type="Rhea" id="RHEA:18177"/>
        <dbReference type="ChEBI" id="CHEBI:15378"/>
        <dbReference type="ChEBI" id="CHEBI:57540"/>
        <dbReference type="ChEBI" id="CHEBI:57945"/>
        <dbReference type="ChEBI" id="CHEBI:58856"/>
        <dbReference type="ChEBI" id="CHEBI:65111"/>
        <dbReference type="EC" id="1.3.1.44"/>
    </reaction>
</comment>
<dbReference type="Pfam" id="PF12241">
    <property type="entry name" value="Enoyl_reductase"/>
    <property type="match status" value="1"/>
</dbReference>